<organism evidence="3 4">
    <name type="scientific">Cudoniella acicularis</name>
    <dbReference type="NCBI Taxonomy" id="354080"/>
    <lineage>
        <taxon>Eukaryota</taxon>
        <taxon>Fungi</taxon>
        <taxon>Dikarya</taxon>
        <taxon>Ascomycota</taxon>
        <taxon>Pezizomycotina</taxon>
        <taxon>Leotiomycetes</taxon>
        <taxon>Helotiales</taxon>
        <taxon>Tricladiaceae</taxon>
        <taxon>Cudoniella</taxon>
    </lineage>
</organism>
<accession>A0A8H4RU58</accession>
<evidence type="ECO:0000256" key="1">
    <source>
        <dbReference type="SAM" id="MobiDB-lite"/>
    </source>
</evidence>
<keyword evidence="2" id="KW-0472">Membrane</keyword>
<dbReference type="EMBL" id="JAAMPI010000106">
    <property type="protein sequence ID" value="KAF4635663.1"/>
    <property type="molecule type" value="Genomic_DNA"/>
</dbReference>
<gene>
    <name evidence="3" type="ORF">G7Y89_g2428</name>
</gene>
<sequence length="420" mass="47559">MRRVSGFEGLALSFLDSADKINSRPPASPLFKYDYSTIIDEDGTWALEPAAKAQPPTPELLNRVTDLEKHKEAFRKLLCAIYSRPYTITSASELSTLTYLTDFYRAIPVVSSTLSGALIGSSMFKNRWSDENGNPSFPFTHPAPILIFCAQRLRHAVLFRECLIHIVARWPDLIKKEPRPIIVDDPVIAPLVKEQYTEFRGSILRVNQAQMKLTAEYCWLPPKEPTFTSFIKYVWESAAAQKSESNFRSSIFSRPHWIFRVEIIADMTVSEVFYPLDIVSKPICASGNGPEFNALALRPHHQVARTTLTAPIPVLITQNNIARQFFPENNNTMEENAFPIALVIGMITWLAILFAAIYCLTLLKKMRNRTQLNCQDHHDQCNKQDIDTSYPTGVIRDMKAARADQTVEGSRERLSTGSSR</sequence>
<dbReference type="Proteomes" id="UP000566819">
    <property type="component" value="Unassembled WGS sequence"/>
</dbReference>
<evidence type="ECO:0000313" key="3">
    <source>
        <dbReference type="EMBL" id="KAF4635663.1"/>
    </source>
</evidence>
<feature type="transmembrane region" description="Helical" evidence="2">
    <location>
        <begin position="337"/>
        <end position="363"/>
    </location>
</feature>
<keyword evidence="4" id="KW-1185">Reference proteome</keyword>
<evidence type="ECO:0000256" key="2">
    <source>
        <dbReference type="SAM" id="Phobius"/>
    </source>
</evidence>
<keyword evidence="2" id="KW-0812">Transmembrane</keyword>
<proteinExistence type="predicted"/>
<protein>
    <submittedName>
        <fullName evidence="3">Uncharacterized protein</fullName>
    </submittedName>
</protein>
<dbReference type="OrthoDB" id="2129688at2759"/>
<comment type="caution">
    <text evidence="3">The sequence shown here is derived from an EMBL/GenBank/DDBJ whole genome shotgun (WGS) entry which is preliminary data.</text>
</comment>
<evidence type="ECO:0000313" key="4">
    <source>
        <dbReference type="Proteomes" id="UP000566819"/>
    </source>
</evidence>
<feature type="region of interest" description="Disordered" evidence="1">
    <location>
        <begin position="400"/>
        <end position="420"/>
    </location>
</feature>
<dbReference type="AlphaFoldDB" id="A0A8H4RU58"/>
<name>A0A8H4RU58_9HELO</name>
<reference evidence="3 4" key="1">
    <citation type="submission" date="2020-03" db="EMBL/GenBank/DDBJ databases">
        <title>Draft Genome Sequence of Cudoniella acicularis.</title>
        <authorList>
            <person name="Buettner E."/>
            <person name="Kellner H."/>
        </authorList>
    </citation>
    <scope>NUCLEOTIDE SEQUENCE [LARGE SCALE GENOMIC DNA]</scope>
    <source>
        <strain evidence="3 4">DSM 108380</strain>
    </source>
</reference>
<keyword evidence="2" id="KW-1133">Transmembrane helix</keyword>